<dbReference type="CDD" id="cd07377">
    <property type="entry name" value="WHTH_GntR"/>
    <property type="match status" value="1"/>
</dbReference>
<keyword evidence="2 5" id="KW-0238">DNA-binding</keyword>
<dbReference type="Pfam" id="PF00392">
    <property type="entry name" value="GntR"/>
    <property type="match status" value="1"/>
</dbReference>
<dbReference type="SUPFAM" id="SSF48008">
    <property type="entry name" value="GntR ligand-binding domain-like"/>
    <property type="match status" value="1"/>
</dbReference>
<evidence type="ECO:0000313" key="6">
    <source>
        <dbReference type="Proteomes" id="UP000183407"/>
    </source>
</evidence>
<evidence type="ECO:0000256" key="3">
    <source>
        <dbReference type="ARBA" id="ARBA00023163"/>
    </source>
</evidence>
<dbReference type="Pfam" id="PF07729">
    <property type="entry name" value="FCD"/>
    <property type="match status" value="1"/>
</dbReference>
<dbReference type="AlphaFoldDB" id="A0A1H4IST0"/>
<organism evidence="5 6">
    <name type="scientific">Rhodococcus jostii</name>
    <dbReference type="NCBI Taxonomy" id="132919"/>
    <lineage>
        <taxon>Bacteria</taxon>
        <taxon>Bacillati</taxon>
        <taxon>Actinomycetota</taxon>
        <taxon>Actinomycetes</taxon>
        <taxon>Mycobacteriales</taxon>
        <taxon>Nocardiaceae</taxon>
        <taxon>Rhodococcus</taxon>
    </lineage>
</organism>
<dbReference type="InterPro" id="IPR036388">
    <property type="entry name" value="WH-like_DNA-bd_sf"/>
</dbReference>
<evidence type="ECO:0000313" key="5">
    <source>
        <dbReference type="EMBL" id="SEB37077.1"/>
    </source>
</evidence>
<dbReference type="RefSeq" id="WP_073357974.1">
    <property type="nucleotide sequence ID" value="NZ_FNTL01000002.1"/>
</dbReference>
<reference evidence="6" key="1">
    <citation type="submission" date="2016-10" db="EMBL/GenBank/DDBJ databases">
        <authorList>
            <person name="Varghese N."/>
        </authorList>
    </citation>
    <scope>NUCLEOTIDE SEQUENCE [LARGE SCALE GENOMIC DNA]</scope>
    <source>
        <strain evidence="6">DSM 44719</strain>
    </source>
</reference>
<dbReference type="OrthoDB" id="3570892at2"/>
<proteinExistence type="predicted"/>
<protein>
    <submittedName>
        <fullName evidence="5">DNA-binding transcriptional regulator, GntR family</fullName>
    </submittedName>
</protein>
<dbReference type="EMBL" id="FNTL01000002">
    <property type="protein sequence ID" value="SEB37077.1"/>
    <property type="molecule type" value="Genomic_DNA"/>
</dbReference>
<evidence type="ECO:0000256" key="1">
    <source>
        <dbReference type="ARBA" id="ARBA00023015"/>
    </source>
</evidence>
<name>A0A1H4IST0_RHOJO</name>
<dbReference type="InterPro" id="IPR011711">
    <property type="entry name" value="GntR_C"/>
</dbReference>
<dbReference type="SMART" id="SM00345">
    <property type="entry name" value="HTH_GNTR"/>
    <property type="match status" value="1"/>
</dbReference>
<dbReference type="SMART" id="SM00895">
    <property type="entry name" value="FCD"/>
    <property type="match status" value="1"/>
</dbReference>
<dbReference type="GO" id="GO:0003700">
    <property type="term" value="F:DNA-binding transcription factor activity"/>
    <property type="evidence" value="ECO:0007669"/>
    <property type="project" value="InterPro"/>
</dbReference>
<keyword evidence="1" id="KW-0805">Transcription regulation</keyword>
<dbReference type="InterPro" id="IPR000524">
    <property type="entry name" value="Tscrpt_reg_HTH_GntR"/>
</dbReference>
<dbReference type="SUPFAM" id="SSF46785">
    <property type="entry name" value="Winged helix' DNA-binding domain"/>
    <property type="match status" value="1"/>
</dbReference>
<dbReference type="InterPro" id="IPR008920">
    <property type="entry name" value="TF_FadR/GntR_C"/>
</dbReference>
<dbReference type="PANTHER" id="PTHR43537">
    <property type="entry name" value="TRANSCRIPTIONAL REGULATOR, GNTR FAMILY"/>
    <property type="match status" value="1"/>
</dbReference>
<dbReference type="Proteomes" id="UP000183407">
    <property type="component" value="Unassembled WGS sequence"/>
</dbReference>
<dbReference type="InterPro" id="IPR036390">
    <property type="entry name" value="WH_DNA-bd_sf"/>
</dbReference>
<dbReference type="Gene3D" id="1.10.10.10">
    <property type="entry name" value="Winged helix-like DNA-binding domain superfamily/Winged helix DNA-binding domain"/>
    <property type="match status" value="1"/>
</dbReference>
<gene>
    <name evidence="5" type="ORF">SAMN04490220_0474</name>
</gene>
<dbReference type="GO" id="GO:0003677">
    <property type="term" value="F:DNA binding"/>
    <property type="evidence" value="ECO:0007669"/>
    <property type="project" value="UniProtKB-KW"/>
</dbReference>
<dbReference type="PANTHER" id="PTHR43537:SF5">
    <property type="entry name" value="UXU OPERON TRANSCRIPTIONAL REGULATOR"/>
    <property type="match status" value="1"/>
</dbReference>
<dbReference type="PROSITE" id="PS50949">
    <property type="entry name" value="HTH_GNTR"/>
    <property type="match status" value="1"/>
</dbReference>
<keyword evidence="3" id="KW-0804">Transcription</keyword>
<evidence type="ECO:0000256" key="2">
    <source>
        <dbReference type="ARBA" id="ARBA00023125"/>
    </source>
</evidence>
<dbReference type="Gene3D" id="1.20.120.530">
    <property type="entry name" value="GntR ligand-binding domain-like"/>
    <property type="match status" value="1"/>
</dbReference>
<accession>A0A1H4IST0</accession>
<feature type="domain" description="HTH gntR-type" evidence="4">
    <location>
        <begin position="11"/>
        <end position="78"/>
    </location>
</feature>
<sequence length="222" mass="24436">MKSAETAAATRTAHEEVIESLRRLILSGELAPGARLVQTALAKRLGVSSTPVREALRDLTAEGLVDFDAFRGAVVNRPTLDELEEIYDMRAALTPLSVKRSVLKSSPEAIAEAEAIALRMPEAEIGAWIEDNHRFHLLLEGSGKESRLVRTQRNLADISALYVGASVSEHSDRARAESDHLELVRAYRDRDLDRAVGITLSHLRTTLEAARRTFALTQKESS</sequence>
<evidence type="ECO:0000259" key="4">
    <source>
        <dbReference type="PROSITE" id="PS50949"/>
    </source>
</evidence>